<dbReference type="SUPFAM" id="SSF56719">
    <property type="entry name" value="Type II DNA topoisomerase"/>
    <property type="match status" value="1"/>
</dbReference>
<evidence type="ECO:0000259" key="10">
    <source>
        <dbReference type="SMART" id="SM00387"/>
    </source>
</evidence>
<evidence type="ECO:0000256" key="1">
    <source>
        <dbReference type="ARBA" id="ARBA00000185"/>
    </source>
</evidence>
<name>A0A1V0DXA7_9CAUD</name>
<evidence type="ECO:0000313" key="12">
    <source>
        <dbReference type="Proteomes" id="UP000222840"/>
    </source>
</evidence>
<dbReference type="InterPro" id="IPR013760">
    <property type="entry name" value="Topo_IIA-like_dom_sf"/>
</dbReference>
<dbReference type="InterPro" id="IPR003594">
    <property type="entry name" value="HATPase_dom"/>
</dbReference>
<evidence type="ECO:0000256" key="6">
    <source>
        <dbReference type="ARBA" id="ARBA00022840"/>
    </source>
</evidence>
<evidence type="ECO:0000256" key="2">
    <source>
        <dbReference type="ARBA" id="ARBA00001946"/>
    </source>
</evidence>
<protein>
    <recommendedName>
        <fullName evidence="4">DNA topoisomerase (ATP-hydrolyzing)</fullName>
        <ecNumber evidence="4">5.6.2.2</ecNumber>
    </recommendedName>
</protein>
<evidence type="ECO:0000256" key="4">
    <source>
        <dbReference type="ARBA" id="ARBA00012895"/>
    </source>
</evidence>
<dbReference type="Gene3D" id="3.30.565.10">
    <property type="entry name" value="Histidine kinase-like ATPase, C-terminal domain"/>
    <property type="match status" value="1"/>
</dbReference>
<sequence length="606" mass="68100">MIKNEIKVLSDIEHIKKRSGMYIGSSSNEAHEQFMFGQFIQVNYVPGLVKLIDEIIDNSVDESIRTNFKFANKIDVKIKDNTVIVEDNGRGIPQDLVIDQTGESIPGPVAAWTIPKAGGNFGDDAERKTGGMNGVGSSLTNIFSVNFVGETGNGKTAISVNCSNGMDTKEWKETKSNWRGTRVTFTPDFKTFETDELSQVYLDITLDRLQTLAVIYPDIEFKFNGKKIDGNFKKYSKQFGEEVVIQETDTVSMAFAISPDGFRQLTYVNNIHTKNGGHHVECVMDDICEHLIPAIKKKYKGIDVTKARIKECLTMLMFIRDMSNMRFDSQTKERLTSPFGEIRNHIQIDSKKISAAILKSEELIMPIVEAALARKLAAEKAAETKAAKKASKATVVKHIKANSYGNDKLETTLFLTEGDSAIGYLIEVRDRALHGGYPLRGKFMNTWGMTASKILENREAFEICAITGLTIGEPAENLGYRNIAIMTDADVDGTGSIYPALLAFFTQWPELFEQGRIRFVKTPVIIAQVGKTQKWFYDLPEYDAAKETMPKHSIRYIKGLGSLTRDEYEKVIQEPVYDVVSLPENWKDLFEMLLGKNPDLRKEWMS</sequence>
<organism evidence="11 12">
    <name type="scientific">Yersinia phage fHe-Yen9-01</name>
    <dbReference type="NCBI Taxonomy" id="1965363"/>
    <lineage>
        <taxon>Viruses</taxon>
        <taxon>Duplodnaviria</taxon>
        <taxon>Heunggongvirae</taxon>
        <taxon>Uroviricota</taxon>
        <taxon>Caudoviricetes</taxon>
        <taxon>Pantevenvirales</taxon>
        <taxon>Straboviridae</taxon>
        <taxon>Tevenvirinae</taxon>
        <taxon>Tegunavirus</taxon>
        <taxon>Tegunavirus fheyen901</taxon>
    </lineage>
</organism>
<reference evidence="11 12" key="1">
    <citation type="submission" date="2017-02" db="EMBL/GenBank/DDBJ databases">
        <title>Characterization and complete genome sequence of Yersinia bacteriophage, fHe-Yen9-01.</title>
        <authorList>
            <person name="Jun J.W."/>
            <person name="Wicklund A."/>
            <person name="Skurnik M."/>
        </authorList>
    </citation>
    <scope>NUCLEOTIDE SEQUENCE [LARGE SCALE GENOMIC DNA]</scope>
</reference>
<dbReference type="InterPro" id="IPR018522">
    <property type="entry name" value="TopoIIA_CS"/>
</dbReference>
<comment type="catalytic activity">
    <reaction evidence="1">
        <text>ATP-dependent breakage, passage and rejoining of double-stranded DNA.</text>
        <dbReference type="EC" id="5.6.2.2"/>
    </reaction>
</comment>
<dbReference type="GO" id="GO:0003677">
    <property type="term" value="F:DNA binding"/>
    <property type="evidence" value="ECO:0007669"/>
    <property type="project" value="UniProtKB-KW"/>
</dbReference>
<evidence type="ECO:0000256" key="8">
    <source>
        <dbReference type="ARBA" id="ARBA00023125"/>
    </source>
</evidence>
<evidence type="ECO:0000256" key="7">
    <source>
        <dbReference type="ARBA" id="ARBA00023029"/>
    </source>
</evidence>
<dbReference type="GO" id="GO:0005524">
    <property type="term" value="F:ATP binding"/>
    <property type="evidence" value="ECO:0007669"/>
    <property type="project" value="UniProtKB-KW"/>
</dbReference>
<dbReference type="PROSITE" id="PS00177">
    <property type="entry name" value="TOPOISOMERASE_II"/>
    <property type="match status" value="1"/>
</dbReference>
<dbReference type="InterPro" id="IPR001241">
    <property type="entry name" value="Topo_IIA"/>
</dbReference>
<dbReference type="InterPro" id="IPR013759">
    <property type="entry name" value="Topo_IIA_B_C"/>
</dbReference>
<proteinExistence type="inferred from homology"/>
<dbReference type="SMART" id="SM00433">
    <property type="entry name" value="TOP2c"/>
    <property type="match status" value="1"/>
</dbReference>
<keyword evidence="5" id="KW-0547">Nucleotide-binding</keyword>
<accession>A0A1V0DXA7</accession>
<dbReference type="Pfam" id="PF02518">
    <property type="entry name" value="HATPase_c"/>
    <property type="match status" value="1"/>
</dbReference>
<keyword evidence="9" id="KW-0413">Isomerase</keyword>
<keyword evidence="8" id="KW-0238">DNA-binding</keyword>
<keyword evidence="6" id="KW-0067">ATP-binding</keyword>
<evidence type="ECO:0000313" key="11">
    <source>
        <dbReference type="EMBL" id="ARB05784.1"/>
    </source>
</evidence>
<dbReference type="SUPFAM" id="SSF55874">
    <property type="entry name" value="ATPase domain of HSP90 chaperone/DNA topoisomerase II/histidine kinase"/>
    <property type="match status" value="1"/>
</dbReference>
<keyword evidence="7" id="KW-0799">Topoisomerase</keyword>
<dbReference type="Pfam" id="PF00204">
    <property type="entry name" value="DNA_gyraseB"/>
    <property type="match status" value="1"/>
</dbReference>
<dbReference type="EC" id="5.6.2.2" evidence="4"/>
<gene>
    <name evidence="11" type="ORF">fHeYen901_11</name>
</gene>
<feature type="domain" description="Histidine kinase/HSP90-like ATPase" evidence="10">
    <location>
        <begin position="47"/>
        <end position="191"/>
    </location>
</feature>
<dbReference type="PRINTS" id="PR00418">
    <property type="entry name" value="TPI2FAMILY"/>
</dbReference>
<dbReference type="GO" id="GO:0003918">
    <property type="term" value="F:DNA topoisomerase type II (double strand cut, ATP-hydrolyzing) activity"/>
    <property type="evidence" value="ECO:0007669"/>
    <property type="project" value="UniProtKB-EC"/>
</dbReference>
<evidence type="ECO:0000256" key="9">
    <source>
        <dbReference type="ARBA" id="ARBA00023235"/>
    </source>
</evidence>
<dbReference type="PANTHER" id="PTHR10169:SF38">
    <property type="entry name" value="DNA TOPOISOMERASE 2"/>
    <property type="match status" value="1"/>
</dbReference>
<dbReference type="GO" id="GO:0006265">
    <property type="term" value="P:DNA topological change"/>
    <property type="evidence" value="ECO:0007669"/>
    <property type="project" value="InterPro"/>
</dbReference>
<dbReference type="InterPro" id="IPR050634">
    <property type="entry name" value="DNA_Topoisomerase_II"/>
</dbReference>
<dbReference type="GO" id="GO:0000819">
    <property type="term" value="P:sister chromatid segregation"/>
    <property type="evidence" value="ECO:0007669"/>
    <property type="project" value="TreeGrafter"/>
</dbReference>
<comment type="similarity">
    <text evidence="3">Belongs to the type II topoisomerase family.</text>
</comment>
<dbReference type="SMART" id="SM00387">
    <property type="entry name" value="HATPase_c"/>
    <property type="match status" value="1"/>
</dbReference>
<dbReference type="PANTHER" id="PTHR10169">
    <property type="entry name" value="DNA TOPOISOMERASE/GYRASE"/>
    <property type="match status" value="1"/>
</dbReference>
<dbReference type="Gene3D" id="3.40.50.670">
    <property type="match status" value="1"/>
</dbReference>
<dbReference type="Proteomes" id="UP000222840">
    <property type="component" value="Segment"/>
</dbReference>
<dbReference type="InterPro" id="IPR036890">
    <property type="entry name" value="HATPase_C_sf"/>
</dbReference>
<dbReference type="InterPro" id="IPR013506">
    <property type="entry name" value="Topo_IIA_bsu_dom2"/>
</dbReference>
<keyword evidence="12" id="KW-1185">Reference proteome</keyword>
<evidence type="ECO:0000256" key="3">
    <source>
        <dbReference type="ARBA" id="ARBA00011080"/>
    </source>
</evidence>
<comment type="cofactor">
    <cofactor evidence="2">
        <name>Mg(2+)</name>
        <dbReference type="ChEBI" id="CHEBI:18420"/>
    </cofactor>
</comment>
<dbReference type="InterPro" id="IPR020568">
    <property type="entry name" value="Ribosomal_Su5_D2-typ_SF"/>
</dbReference>
<dbReference type="Gene3D" id="3.30.230.10">
    <property type="match status" value="1"/>
</dbReference>
<evidence type="ECO:0000256" key="5">
    <source>
        <dbReference type="ARBA" id="ARBA00022741"/>
    </source>
</evidence>
<dbReference type="InterPro" id="IPR014721">
    <property type="entry name" value="Ribsml_uS5_D2-typ_fold_subgr"/>
</dbReference>
<dbReference type="EMBL" id="KY593455">
    <property type="protein sequence ID" value="ARB05784.1"/>
    <property type="molecule type" value="Genomic_DNA"/>
</dbReference>
<dbReference type="SUPFAM" id="SSF54211">
    <property type="entry name" value="Ribosomal protein S5 domain 2-like"/>
    <property type="match status" value="1"/>
</dbReference>